<evidence type="ECO:0000256" key="2">
    <source>
        <dbReference type="ARBA" id="ARBA00022801"/>
    </source>
</evidence>
<dbReference type="AlphaFoldDB" id="A0A077ZXM6"/>
<dbReference type="Proteomes" id="UP000039865">
    <property type="component" value="Unassembled WGS sequence"/>
</dbReference>
<dbReference type="GO" id="GO:0016787">
    <property type="term" value="F:hydrolase activity"/>
    <property type="evidence" value="ECO:0007669"/>
    <property type="project" value="UniProtKB-KW"/>
</dbReference>
<feature type="domain" description="Helicase ATP-binding" evidence="5">
    <location>
        <begin position="186"/>
        <end position="349"/>
    </location>
</feature>
<evidence type="ECO:0000313" key="7">
    <source>
        <dbReference type="EMBL" id="CDW74660.1"/>
    </source>
</evidence>
<feature type="region of interest" description="Disordered" evidence="4">
    <location>
        <begin position="753"/>
        <end position="777"/>
    </location>
</feature>
<dbReference type="SUPFAM" id="SSF52540">
    <property type="entry name" value="P-loop containing nucleoside triphosphate hydrolases"/>
    <property type="match status" value="1"/>
</dbReference>
<dbReference type="InterPro" id="IPR000330">
    <property type="entry name" value="SNF2_N"/>
</dbReference>
<dbReference type="GO" id="GO:0006281">
    <property type="term" value="P:DNA repair"/>
    <property type="evidence" value="ECO:0007669"/>
    <property type="project" value="TreeGrafter"/>
</dbReference>
<dbReference type="GO" id="GO:0005634">
    <property type="term" value="C:nucleus"/>
    <property type="evidence" value="ECO:0007669"/>
    <property type="project" value="UniProtKB-SubCell"/>
</dbReference>
<feature type="region of interest" description="Disordered" evidence="4">
    <location>
        <begin position="910"/>
        <end position="936"/>
    </location>
</feature>
<feature type="compositionally biased region" description="Basic and acidic residues" evidence="4">
    <location>
        <begin position="910"/>
        <end position="930"/>
    </location>
</feature>
<dbReference type="InParanoid" id="A0A077ZXM6"/>
<dbReference type="InterPro" id="IPR014001">
    <property type="entry name" value="Helicase_ATP-bd"/>
</dbReference>
<dbReference type="Gene3D" id="3.40.50.10810">
    <property type="entry name" value="Tandem AAA-ATPase domain"/>
    <property type="match status" value="1"/>
</dbReference>
<dbReference type="Pfam" id="PF00176">
    <property type="entry name" value="SNF2-rel_dom"/>
    <property type="match status" value="1"/>
</dbReference>
<evidence type="ECO:0000256" key="1">
    <source>
        <dbReference type="ARBA" id="ARBA00004123"/>
    </source>
</evidence>
<reference evidence="7 8" key="1">
    <citation type="submission" date="2014-06" db="EMBL/GenBank/DDBJ databases">
        <authorList>
            <person name="Swart Estienne"/>
        </authorList>
    </citation>
    <scope>NUCLEOTIDE SEQUENCE [LARGE SCALE GENOMIC DNA]</scope>
    <source>
        <strain evidence="7 8">130c</strain>
    </source>
</reference>
<dbReference type="OMA" id="FEMIGTH"/>
<dbReference type="PANTHER" id="PTHR45766:SF6">
    <property type="entry name" value="SWI_SNF-RELATED MATRIX-ASSOCIATED ACTIN-DEPENDENT REGULATOR OF CHROMATIN SUBFAMILY A-LIKE PROTEIN 1"/>
    <property type="match status" value="1"/>
</dbReference>
<evidence type="ECO:0000256" key="4">
    <source>
        <dbReference type="SAM" id="MobiDB-lite"/>
    </source>
</evidence>
<keyword evidence="2" id="KW-0378">Hydrolase</keyword>
<feature type="compositionally biased region" description="Polar residues" evidence="4">
    <location>
        <begin position="753"/>
        <end position="769"/>
    </location>
</feature>
<keyword evidence="3" id="KW-0539">Nucleus</keyword>
<evidence type="ECO:0000256" key="3">
    <source>
        <dbReference type="ARBA" id="ARBA00023242"/>
    </source>
</evidence>
<accession>A0A077ZXM6</accession>
<sequence>MAEESKRESSIYEYQQKHWKEFDNPNQTNNEITLSNQISLNKHQSFFKQRNENKPENNYADKLFEKGQEILKDDQQMISQMDKKNTYNEQRKISLPYKKFITFEIFSGAQYGIRFHKFYDEIIKNIIRAIQGAKFLMDIRMWVVGLPYYDQLMEKLKKVCDHNQIHIEEIPPFIMNLVLHKIPFTGPDIQLGNFNYTNDPFGLGKKLTAISINLIYKPEWPLLIVCPNAMRHQWLQEIIRWIPQLKLEYIQIFGTSTNEEISQTAKIYIISYQLLANEQMLQKFEKRKEGRIKVAIVDQASFLKQQDSEWAKVLVPFFINMKRITLLTGCNFYNNPFEIYNLMKIVRPDYIPDYLKFCYRYCDPIKKKCGVEFMVIGVKPIIKIIEKELDGKFLEYEQQNSDRSVFNDILMLNKHEFPSDDQSKRKQLISEFQSLFNKTGLTKIKLIIETCNVLLEKAIKEALNNSQVHHLNFSTFYETVDNSSQTQNILIDEINQIKDLYDQDGIRQQDHLVVGLLNYQTFSKGYKNMSQQATYKRFKKECQNHFEAILFAEYHWKYDVIDKIEEIIKPDGSQVNSQGSKDGIDYKQIRFRNSYFIKSRGSVDEFLSRLLYHQNLQLWEQMEHQEVAQFRLNTSNDLSKYKVQLRIQDVKKKLLENQKEEVKHQLMDNDITVTAKQFQFQHPPTQSYYDIEKDEMKLSQAPVEKYYSKNRISPDDPSYQSSVIHNCKITDPVVQNPEAISEDEEVQHKKFLEQTQINNTQKSQLNSSSKGKKDNMKQQKLVFQKVQKTYVTQDSYQATSDIDEEYEDQSQIFRKQSDQLDIETQQTRLGVNDTQRRDQTSRGITQITQETVKSLSATQLKLNMIDTQMSAGKNSQFSAGGLSQQRTLKDFQKVGFGYYLNKKLQDQIDEQQQKEDKLNMKRKNLERDSQDIEQDPIQDLTINKRIKLK</sequence>
<dbReference type="InterPro" id="IPR010003">
    <property type="entry name" value="HARP_dom"/>
</dbReference>
<gene>
    <name evidence="7" type="primary">Contig11403.g12187</name>
    <name evidence="7" type="ORF">STYLEM_3642</name>
</gene>
<dbReference type="GO" id="GO:0005524">
    <property type="term" value="F:ATP binding"/>
    <property type="evidence" value="ECO:0007669"/>
    <property type="project" value="InterPro"/>
</dbReference>
<evidence type="ECO:0000259" key="5">
    <source>
        <dbReference type="PROSITE" id="PS51192"/>
    </source>
</evidence>
<dbReference type="InterPro" id="IPR038718">
    <property type="entry name" value="SNF2-like_sf"/>
</dbReference>
<dbReference type="OrthoDB" id="309679at2759"/>
<keyword evidence="8" id="KW-1185">Reference proteome</keyword>
<dbReference type="PANTHER" id="PTHR45766">
    <property type="entry name" value="DNA ANNEALING HELICASE AND ENDONUCLEASE ZRANB3 FAMILY MEMBER"/>
    <property type="match status" value="1"/>
</dbReference>
<protein>
    <submittedName>
        <fullName evidence="7">Swi snf-related matrix-associated actin-dependent regulator of chromatin subfamily a-like protein 1</fullName>
    </submittedName>
</protein>
<dbReference type="PROSITE" id="PS51192">
    <property type="entry name" value="HELICASE_ATP_BIND_1"/>
    <property type="match status" value="1"/>
</dbReference>
<proteinExistence type="predicted"/>
<evidence type="ECO:0000313" key="8">
    <source>
        <dbReference type="Proteomes" id="UP000039865"/>
    </source>
</evidence>
<comment type="subcellular location">
    <subcellularLocation>
        <location evidence="1">Nucleus</location>
    </subcellularLocation>
</comment>
<name>A0A077ZXM6_STYLE</name>
<organism evidence="7 8">
    <name type="scientific">Stylonychia lemnae</name>
    <name type="common">Ciliate</name>
    <dbReference type="NCBI Taxonomy" id="5949"/>
    <lineage>
        <taxon>Eukaryota</taxon>
        <taxon>Sar</taxon>
        <taxon>Alveolata</taxon>
        <taxon>Ciliophora</taxon>
        <taxon>Intramacronucleata</taxon>
        <taxon>Spirotrichea</taxon>
        <taxon>Stichotrichia</taxon>
        <taxon>Sporadotrichida</taxon>
        <taxon>Oxytrichidae</taxon>
        <taxon>Stylonychinae</taxon>
        <taxon>Stylonychia</taxon>
    </lineage>
</organism>
<dbReference type="GO" id="GO:0031297">
    <property type="term" value="P:replication fork processing"/>
    <property type="evidence" value="ECO:0007669"/>
    <property type="project" value="TreeGrafter"/>
</dbReference>
<dbReference type="EMBL" id="CCKQ01003535">
    <property type="protein sequence ID" value="CDW74660.1"/>
    <property type="molecule type" value="Genomic_DNA"/>
</dbReference>
<evidence type="ECO:0000259" key="6">
    <source>
        <dbReference type="PROSITE" id="PS51467"/>
    </source>
</evidence>
<feature type="domain" description="HARP" evidence="6">
    <location>
        <begin position="93"/>
        <end position="171"/>
    </location>
</feature>
<dbReference type="InterPro" id="IPR027417">
    <property type="entry name" value="P-loop_NTPase"/>
</dbReference>
<dbReference type="PROSITE" id="PS51467">
    <property type="entry name" value="HARP"/>
    <property type="match status" value="1"/>
</dbReference>